<comment type="caution">
    <text evidence="4">The sequence shown here is derived from an EMBL/GenBank/DDBJ whole genome shotgun (WGS) entry which is preliminary data.</text>
</comment>
<feature type="domain" description="Alpha/beta hydrolase fold-3" evidence="3">
    <location>
        <begin position="85"/>
        <end position="284"/>
    </location>
</feature>
<evidence type="ECO:0000313" key="4">
    <source>
        <dbReference type="EMBL" id="TDG05911.1"/>
    </source>
</evidence>
<name>A0A4R5LCB9_9BURK</name>
<dbReference type="InterPro" id="IPR029058">
    <property type="entry name" value="AB_hydrolase_fold"/>
</dbReference>
<gene>
    <name evidence="4" type="ORF">E1N52_23490</name>
</gene>
<dbReference type="Gene3D" id="3.40.50.1820">
    <property type="entry name" value="alpha/beta hydrolase"/>
    <property type="match status" value="1"/>
</dbReference>
<accession>A0A4R5LCB9</accession>
<dbReference type="InterPro" id="IPR050300">
    <property type="entry name" value="GDXG_lipolytic_enzyme"/>
</dbReference>
<dbReference type="Pfam" id="PF07859">
    <property type="entry name" value="Abhydrolase_3"/>
    <property type="match status" value="1"/>
</dbReference>
<proteinExistence type="inferred from homology"/>
<comment type="similarity">
    <text evidence="1">Belongs to the 'GDXG' lipolytic enzyme family.</text>
</comment>
<dbReference type="GO" id="GO:0004806">
    <property type="term" value="F:triacylglycerol lipase activity"/>
    <property type="evidence" value="ECO:0007669"/>
    <property type="project" value="TreeGrafter"/>
</dbReference>
<dbReference type="SUPFAM" id="SSF53474">
    <property type="entry name" value="alpha/beta-Hydrolases"/>
    <property type="match status" value="1"/>
</dbReference>
<evidence type="ECO:0000256" key="2">
    <source>
        <dbReference type="ARBA" id="ARBA00022801"/>
    </source>
</evidence>
<protein>
    <submittedName>
        <fullName evidence="4">Steryl acetyl hydrolase</fullName>
    </submittedName>
</protein>
<dbReference type="PANTHER" id="PTHR48081">
    <property type="entry name" value="AB HYDROLASE SUPERFAMILY PROTEIN C4A8.06C"/>
    <property type="match status" value="1"/>
</dbReference>
<keyword evidence="2 4" id="KW-0378">Hydrolase</keyword>
<reference evidence="4 5" key="1">
    <citation type="submission" date="2019-03" db="EMBL/GenBank/DDBJ databases">
        <title>Paraburkholderia sp. isolated from native Mimosa gymnas in Guartela State Park, Brazil.</title>
        <authorList>
            <person name="Paulitsch F."/>
            <person name="Hungria M."/>
            <person name="Delamuta J.R.M."/>
            <person name="Ribeiro R.A."/>
            <person name="Dall'Agnol R."/>
            <person name="Silva J.S.B."/>
        </authorList>
    </citation>
    <scope>NUCLEOTIDE SEQUENCE [LARGE SCALE GENOMIC DNA]</scope>
    <source>
        <strain evidence="4 5">CNPSo 3008</strain>
    </source>
</reference>
<organism evidence="4 5">
    <name type="scientific">Paraburkholderia guartelaensis</name>
    <dbReference type="NCBI Taxonomy" id="2546446"/>
    <lineage>
        <taxon>Bacteria</taxon>
        <taxon>Pseudomonadati</taxon>
        <taxon>Pseudomonadota</taxon>
        <taxon>Betaproteobacteria</taxon>
        <taxon>Burkholderiales</taxon>
        <taxon>Burkholderiaceae</taxon>
        <taxon>Paraburkholderia</taxon>
    </lineage>
</organism>
<dbReference type="Proteomes" id="UP000295606">
    <property type="component" value="Unassembled WGS sequence"/>
</dbReference>
<sequence>MSIGQRANLIEVRHSLSDEDRDAARASIERTQRHFNEFDGTMREAYDAMTAQTPVADGAGLESVTNADVEGWWIRPRAAPAHRAILFLHGGAFVLGSAWGYRGFASQVAVRAGVHTFVLDYPLAPEHPFPAAHDAVLAALRWLANGGIREVALVGDSAGGGLALAALGIDEPRTLNIASVAAFSPWVDLALTGPSFKSDATRDAVLTRPVLADAAAAYLGAVDPTDGRASPLHGIPGGRLPPIALQVGTDELLFDDARRYAASAAEQGNTVQLDIYEGLHHVFQRSTHELPGARHALDEVARFISQCWTPDA</sequence>
<evidence type="ECO:0000259" key="3">
    <source>
        <dbReference type="Pfam" id="PF07859"/>
    </source>
</evidence>
<dbReference type="OrthoDB" id="9794445at2"/>
<dbReference type="InterPro" id="IPR013094">
    <property type="entry name" value="AB_hydrolase_3"/>
</dbReference>
<dbReference type="AlphaFoldDB" id="A0A4R5LCB9"/>
<evidence type="ECO:0000313" key="5">
    <source>
        <dbReference type="Proteomes" id="UP000295606"/>
    </source>
</evidence>
<evidence type="ECO:0000256" key="1">
    <source>
        <dbReference type="ARBA" id="ARBA00010515"/>
    </source>
</evidence>
<dbReference type="EMBL" id="SMOD01000018">
    <property type="protein sequence ID" value="TDG05911.1"/>
    <property type="molecule type" value="Genomic_DNA"/>
</dbReference>
<dbReference type="PANTHER" id="PTHR48081:SF30">
    <property type="entry name" value="ACETYL-HYDROLASE LIPR-RELATED"/>
    <property type="match status" value="1"/>
</dbReference>
<dbReference type="RefSeq" id="WP_133185122.1">
    <property type="nucleotide sequence ID" value="NZ_SMOD01000018.1"/>
</dbReference>